<organism evidence="2 3">
    <name type="scientific">Mariprofundus aestuarium</name>
    <dbReference type="NCBI Taxonomy" id="1921086"/>
    <lineage>
        <taxon>Bacteria</taxon>
        <taxon>Pseudomonadati</taxon>
        <taxon>Pseudomonadota</taxon>
        <taxon>Candidatius Mariprofundia</taxon>
        <taxon>Mariprofundales</taxon>
        <taxon>Mariprofundaceae</taxon>
        <taxon>Mariprofundus</taxon>
    </lineage>
</organism>
<dbReference type="InterPro" id="IPR032710">
    <property type="entry name" value="NTF2-like_dom_sf"/>
</dbReference>
<feature type="domain" description="SnoaL-like" evidence="1">
    <location>
        <begin position="13"/>
        <end position="117"/>
    </location>
</feature>
<sequence length="143" mass="16541">MKKIVKIFEDFARDFEATLRDDDWSRLEDYFAEDATYQNVGSPDPKCKGRKAILDYLKADVSNTDRRFDNRTLIALSPPVTDGDRLTRRWRMTYTLKGAPDLVVDGEARYLFEGDLIKALEEEPTASSKRNLESWMSQHGSRL</sequence>
<accession>A0A2K8L4Y8</accession>
<name>A0A2K8L4Y8_MARES</name>
<dbReference type="Gene3D" id="3.10.450.50">
    <property type="match status" value="1"/>
</dbReference>
<dbReference type="OrthoDB" id="7066724at2"/>
<evidence type="ECO:0000313" key="2">
    <source>
        <dbReference type="EMBL" id="ATX80054.1"/>
    </source>
</evidence>
<keyword evidence="3" id="KW-1185">Reference proteome</keyword>
<dbReference type="KEGG" id="maes:Ga0123461_1641"/>
<proteinExistence type="predicted"/>
<evidence type="ECO:0000259" key="1">
    <source>
        <dbReference type="Pfam" id="PF12680"/>
    </source>
</evidence>
<dbReference type="AlphaFoldDB" id="A0A2K8L4Y8"/>
<dbReference type="InterPro" id="IPR037401">
    <property type="entry name" value="SnoaL-like"/>
</dbReference>
<dbReference type="RefSeq" id="WP_100277873.1">
    <property type="nucleotide sequence ID" value="NZ_CP018799.1"/>
</dbReference>
<dbReference type="Pfam" id="PF12680">
    <property type="entry name" value="SnoaL_2"/>
    <property type="match status" value="1"/>
</dbReference>
<evidence type="ECO:0000313" key="3">
    <source>
        <dbReference type="Proteomes" id="UP000231701"/>
    </source>
</evidence>
<dbReference type="SUPFAM" id="SSF54427">
    <property type="entry name" value="NTF2-like"/>
    <property type="match status" value="1"/>
</dbReference>
<dbReference type="EMBL" id="CP018799">
    <property type="protein sequence ID" value="ATX80054.1"/>
    <property type="molecule type" value="Genomic_DNA"/>
</dbReference>
<dbReference type="Proteomes" id="UP000231701">
    <property type="component" value="Chromosome"/>
</dbReference>
<gene>
    <name evidence="2" type="ORF">Ga0123461_1641</name>
</gene>
<reference evidence="2 3" key="1">
    <citation type="submission" date="2016-12" db="EMBL/GenBank/DDBJ databases">
        <title>Isolation and genomic insights into novel planktonic Zetaproteobacteria from stratified waters of the Chesapeake Bay.</title>
        <authorList>
            <person name="McAllister S.M."/>
            <person name="Kato S."/>
            <person name="Chan C.S."/>
            <person name="Chiu B.K."/>
            <person name="Field E.K."/>
        </authorList>
    </citation>
    <scope>NUCLEOTIDE SEQUENCE [LARGE SCALE GENOMIC DNA]</scope>
    <source>
        <strain evidence="2 3">CP-5</strain>
    </source>
</reference>
<protein>
    <submittedName>
        <fullName evidence="2">SnoaL-like domain-containing protein</fullName>
    </submittedName>
</protein>